<keyword evidence="6" id="KW-1185">Reference proteome</keyword>
<accession>A0ABP8WLZ7</accession>
<dbReference type="InterPro" id="IPR014729">
    <property type="entry name" value="Rossmann-like_a/b/a_fold"/>
</dbReference>
<dbReference type="SUPFAM" id="SSF52402">
    <property type="entry name" value="Adenine nucleotide alpha hydrolases-like"/>
    <property type="match status" value="2"/>
</dbReference>
<gene>
    <name evidence="5" type="ORF">GCM10023215_29110</name>
</gene>
<evidence type="ECO:0000259" key="4">
    <source>
        <dbReference type="Pfam" id="PF00582"/>
    </source>
</evidence>
<organism evidence="5 6">
    <name type="scientific">Pseudonocardia yuanmonensis</name>
    <dbReference type="NCBI Taxonomy" id="1095914"/>
    <lineage>
        <taxon>Bacteria</taxon>
        <taxon>Bacillati</taxon>
        <taxon>Actinomycetota</taxon>
        <taxon>Actinomycetes</taxon>
        <taxon>Pseudonocardiales</taxon>
        <taxon>Pseudonocardiaceae</taxon>
        <taxon>Pseudonocardia</taxon>
    </lineage>
</organism>
<sequence>MTNRLRGAVVVGIDGSDLAAEAARWAAAYAARHRRVLRLVRAYQLPRSTPPEANARMHEHARRQLWTAAHLARTVAPELAVEHAVVEDDPFEVLARESADAQTLVLGARGVGGFAALLVGSVSDTMARRAECPVVVVRGPAESAAALTGTDHTRPVVAGVDGSPASEAALAFAFAEADAWGAPLVAVHASADLQDPEAAVPGGPAALDAEESQVLACRLAGWSEKYPGVPVRQDLVQGAPARALVERSVDARLVVVGSTGRARVAQALLGSTARAVLHHAHSPVAVVRGL</sequence>
<dbReference type="Gene3D" id="3.40.50.620">
    <property type="entry name" value="HUPs"/>
    <property type="match status" value="2"/>
</dbReference>
<dbReference type="PANTHER" id="PTHR46268:SF27">
    <property type="entry name" value="UNIVERSAL STRESS PROTEIN RV2623"/>
    <property type="match status" value="1"/>
</dbReference>
<feature type="domain" description="UspA" evidence="4">
    <location>
        <begin position="9"/>
        <end position="138"/>
    </location>
</feature>
<proteinExistence type="inferred from homology"/>
<keyword evidence="2" id="KW-0547">Nucleotide-binding</keyword>
<dbReference type="InterPro" id="IPR006016">
    <property type="entry name" value="UspA"/>
</dbReference>
<dbReference type="EMBL" id="BAABIC010000008">
    <property type="protein sequence ID" value="GAA4690561.1"/>
    <property type="molecule type" value="Genomic_DNA"/>
</dbReference>
<dbReference type="Proteomes" id="UP001500325">
    <property type="component" value="Unassembled WGS sequence"/>
</dbReference>
<feature type="domain" description="UspA" evidence="4">
    <location>
        <begin position="154"/>
        <end position="288"/>
    </location>
</feature>
<evidence type="ECO:0000313" key="6">
    <source>
        <dbReference type="Proteomes" id="UP001500325"/>
    </source>
</evidence>
<protein>
    <submittedName>
        <fullName evidence="5">Universal stress protein</fullName>
    </submittedName>
</protein>
<dbReference type="Pfam" id="PF00582">
    <property type="entry name" value="Usp"/>
    <property type="match status" value="2"/>
</dbReference>
<name>A0ABP8WLZ7_9PSEU</name>
<reference evidence="6" key="1">
    <citation type="journal article" date="2019" name="Int. J. Syst. Evol. Microbiol.">
        <title>The Global Catalogue of Microorganisms (GCM) 10K type strain sequencing project: providing services to taxonomists for standard genome sequencing and annotation.</title>
        <authorList>
            <consortium name="The Broad Institute Genomics Platform"/>
            <consortium name="The Broad Institute Genome Sequencing Center for Infectious Disease"/>
            <person name="Wu L."/>
            <person name="Ma J."/>
        </authorList>
    </citation>
    <scope>NUCLEOTIDE SEQUENCE [LARGE SCALE GENOMIC DNA]</scope>
    <source>
        <strain evidence="6">JCM 18055</strain>
    </source>
</reference>
<dbReference type="RefSeq" id="WP_345381004.1">
    <property type="nucleotide sequence ID" value="NZ_BAABIC010000008.1"/>
</dbReference>
<evidence type="ECO:0000256" key="2">
    <source>
        <dbReference type="ARBA" id="ARBA00022741"/>
    </source>
</evidence>
<dbReference type="InterPro" id="IPR006015">
    <property type="entry name" value="Universal_stress_UspA"/>
</dbReference>
<evidence type="ECO:0000256" key="3">
    <source>
        <dbReference type="ARBA" id="ARBA00022840"/>
    </source>
</evidence>
<dbReference type="PANTHER" id="PTHR46268">
    <property type="entry name" value="STRESS RESPONSE PROTEIN NHAX"/>
    <property type="match status" value="1"/>
</dbReference>
<comment type="caution">
    <text evidence="5">The sequence shown here is derived from an EMBL/GenBank/DDBJ whole genome shotgun (WGS) entry which is preliminary data.</text>
</comment>
<dbReference type="PRINTS" id="PR01438">
    <property type="entry name" value="UNVRSLSTRESS"/>
</dbReference>
<evidence type="ECO:0000313" key="5">
    <source>
        <dbReference type="EMBL" id="GAA4690561.1"/>
    </source>
</evidence>
<evidence type="ECO:0000256" key="1">
    <source>
        <dbReference type="ARBA" id="ARBA00008791"/>
    </source>
</evidence>
<keyword evidence="3" id="KW-0067">ATP-binding</keyword>
<comment type="similarity">
    <text evidence="1">Belongs to the universal stress protein A family.</text>
</comment>